<dbReference type="EMBL" id="JBHUIP010000006">
    <property type="protein sequence ID" value="MFD2262836.1"/>
    <property type="molecule type" value="Genomic_DNA"/>
</dbReference>
<feature type="transmembrane region" description="Helical" evidence="12">
    <location>
        <begin position="406"/>
        <end position="428"/>
    </location>
</feature>
<comment type="subcellular location">
    <subcellularLocation>
        <location evidence="1">Cell inner membrane</location>
        <topology evidence="1">Multi-pass membrane protein</topology>
    </subcellularLocation>
    <subcellularLocation>
        <location evidence="12">Cell membrane</location>
        <topology evidence="12">Multi-pass membrane protein</topology>
    </subcellularLocation>
</comment>
<keyword evidence="10 12" id="KW-1133">Transmembrane helix</keyword>
<dbReference type="GO" id="GO:0016757">
    <property type="term" value="F:glycosyltransferase activity"/>
    <property type="evidence" value="ECO:0007669"/>
    <property type="project" value="UniProtKB-KW"/>
</dbReference>
<keyword evidence="15" id="KW-1185">Reference proteome</keyword>
<dbReference type="InterPro" id="IPR001173">
    <property type="entry name" value="Glyco_trans_2-like"/>
</dbReference>
<proteinExistence type="inferred from homology"/>
<gene>
    <name evidence="14" type="primary">mdoH</name>
    <name evidence="12" type="synonym">opgH</name>
    <name evidence="14" type="ORF">ACFSM5_08050</name>
</gene>
<dbReference type="EC" id="2.4.1.-" evidence="12"/>
<evidence type="ECO:0000256" key="1">
    <source>
        <dbReference type="ARBA" id="ARBA00004429"/>
    </source>
</evidence>
<comment type="similarity">
    <text evidence="3 12">Belongs to the glycosyltransferase 2 family. OpgH subfamily.</text>
</comment>
<keyword evidence="5 12" id="KW-1003">Cell membrane</keyword>
<evidence type="ECO:0000313" key="15">
    <source>
        <dbReference type="Proteomes" id="UP001597295"/>
    </source>
</evidence>
<keyword evidence="6" id="KW-0997">Cell inner membrane</keyword>
<evidence type="ECO:0000256" key="5">
    <source>
        <dbReference type="ARBA" id="ARBA00022475"/>
    </source>
</evidence>
<evidence type="ECO:0000256" key="3">
    <source>
        <dbReference type="ARBA" id="ARBA00009337"/>
    </source>
</evidence>
<evidence type="ECO:0000256" key="12">
    <source>
        <dbReference type="HAMAP-Rule" id="MF_01072"/>
    </source>
</evidence>
<dbReference type="InterPro" id="IPR029044">
    <property type="entry name" value="Nucleotide-diphossugar_trans"/>
</dbReference>
<evidence type="ECO:0000256" key="10">
    <source>
        <dbReference type="ARBA" id="ARBA00022989"/>
    </source>
</evidence>
<keyword evidence="9 12" id="KW-0812">Transmembrane</keyword>
<evidence type="ECO:0000256" key="4">
    <source>
        <dbReference type="ARBA" id="ARBA00020585"/>
    </source>
</evidence>
<evidence type="ECO:0000256" key="8">
    <source>
        <dbReference type="ARBA" id="ARBA00022679"/>
    </source>
</evidence>
<dbReference type="NCBIfam" id="NF003956">
    <property type="entry name" value="PRK05454.1-3"/>
    <property type="match status" value="1"/>
</dbReference>
<name>A0ABW5DTI6_9PROT</name>
<feature type="transmembrane region" description="Helical" evidence="12">
    <location>
        <begin position="75"/>
        <end position="94"/>
    </location>
</feature>
<keyword evidence="8 12" id="KW-0808">Transferase</keyword>
<dbReference type="PANTHER" id="PTHR43867">
    <property type="entry name" value="CELLULOSE SYNTHASE CATALYTIC SUBUNIT A [UDP-FORMING]"/>
    <property type="match status" value="1"/>
</dbReference>
<evidence type="ECO:0000256" key="6">
    <source>
        <dbReference type="ARBA" id="ARBA00022519"/>
    </source>
</evidence>
<feature type="domain" description="Glycosyltransferase 2-like" evidence="13">
    <location>
        <begin position="228"/>
        <end position="438"/>
    </location>
</feature>
<evidence type="ECO:0000259" key="13">
    <source>
        <dbReference type="Pfam" id="PF13632"/>
    </source>
</evidence>
<dbReference type="Pfam" id="PF13632">
    <property type="entry name" value="Glyco_trans_2_3"/>
    <property type="match status" value="1"/>
</dbReference>
<feature type="transmembrane region" description="Helical" evidence="12">
    <location>
        <begin position="546"/>
        <end position="563"/>
    </location>
</feature>
<dbReference type="HAMAP" id="MF_01072">
    <property type="entry name" value="MdoH_OpgH"/>
    <property type="match status" value="1"/>
</dbReference>
<feature type="transmembrane region" description="Helical" evidence="12">
    <location>
        <begin position="570"/>
        <end position="589"/>
    </location>
</feature>
<feature type="transmembrane region" description="Helical" evidence="12">
    <location>
        <begin position="44"/>
        <end position="63"/>
    </location>
</feature>
<comment type="pathway">
    <text evidence="2 12">Glycan metabolism; osmoregulated periplasmic glucan (OPG) biosynthesis.</text>
</comment>
<sequence>MTTNFRDLPILSPALPPETGMEMPVQDLSTPAQRRKAQAMAQAFWRRCLVLGGATGLTGFAAYQMYAVVRLGGVTIIEGAILGLFCLLFAWIAVSFTSGIAGFISMLAQGGLGLGIAADGKLPRLRGRTALLMPTYNEDPERVMAGLQAIYEQIEVVGAIEHFDIFILSDTTNPELFDSEETAFLTLRDRTNGSERIFYRRREKNIERKAGNIADWVRRWGGAYPQMLILDADSLMSGESIVHLAAAMERNPGVGLIQTLPMVVNGTSLFARLQQFAGKTYGPLIAHGIAWWHGSEGNYWGHNAIIRTEAFAQQCGLPHLKGRKPFGGHILSHDFVEAALLRRGGWRVHMVPALDGSYEESPPSLWDLAIRDRRWCQGNLQHAGLLTARGLHWVSRIHFLNGIGSYLAAPLWLLFLLLGVVAAFQAGFVRPDYFPKGLALFPTWPQQDPIRALWLFIGTLCVLLTPKLLAFVVLLVQGERRRGAGGAFRAFLSLILETLLSALLAPVTMINQTGDVISILLGQDSGWKPQTRDGGGVLFRWVARRYALHTVLGMVLAAASYAISTPFALWMAPVTAGLVLAIPLAWFTASSALGVALQRWGILAIPEERRPVDVLVRAATLRAHPRIAGRKLIEG</sequence>
<comment type="caution">
    <text evidence="14">The sequence shown here is derived from an EMBL/GenBank/DDBJ whole genome shotgun (WGS) entry which is preliminary data.</text>
</comment>
<evidence type="ECO:0000256" key="7">
    <source>
        <dbReference type="ARBA" id="ARBA00022676"/>
    </source>
</evidence>
<dbReference type="NCBIfam" id="NF003962">
    <property type="entry name" value="PRK05454.2-5"/>
    <property type="match status" value="1"/>
</dbReference>
<comment type="function">
    <text evidence="12">Involved in the biosynthesis of osmoregulated periplasmic glucans (OPGs).</text>
</comment>
<dbReference type="InterPro" id="IPR050321">
    <property type="entry name" value="Glycosyltr_2/OpgH_subfam"/>
</dbReference>
<evidence type="ECO:0000256" key="11">
    <source>
        <dbReference type="ARBA" id="ARBA00023136"/>
    </source>
</evidence>
<organism evidence="14 15">
    <name type="scientific">Lacibacterium aquatile</name>
    <dbReference type="NCBI Taxonomy" id="1168082"/>
    <lineage>
        <taxon>Bacteria</taxon>
        <taxon>Pseudomonadati</taxon>
        <taxon>Pseudomonadota</taxon>
        <taxon>Alphaproteobacteria</taxon>
        <taxon>Rhodospirillales</taxon>
        <taxon>Rhodospirillaceae</taxon>
    </lineage>
</organism>
<evidence type="ECO:0000256" key="9">
    <source>
        <dbReference type="ARBA" id="ARBA00022692"/>
    </source>
</evidence>
<dbReference type="RefSeq" id="WP_379875805.1">
    <property type="nucleotide sequence ID" value="NZ_JBHUIP010000006.1"/>
</dbReference>
<dbReference type="Gene3D" id="3.90.550.10">
    <property type="entry name" value="Spore Coat Polysaccharide Biosynthesis Protein SpsA, Chain A"/>
    <property type="match status" value="1"/>
</dbReference>
<evidence type="ECO:0000313" key="14">
    <source>
        <dbReference type="EMBL" id="MFD2262836.1"/>
    </source>
</evidence>
<accession>A0ABW5DTI6</accession>
<dbReference type="Proteomes" id="UP001597295">
    <property type="component" value="Unassembled WGS sequence"/>
</dbReference>
<dbReference type="CDD" id="cd04191">
    <property type="entry name" value="Glucan_BSP_MdoH"/>
    <property type="match status" value="1"/>
</dbReference>
<keyword evidence="7 12" id="KW-0328">Glycosyltransferase</keyword>
<keyword evidence="11 12" id="KW-0472">Membrane</keyword>
<dbReference type="InterPro" id="IPR023725">
    <property type="entry name" value="Glucans_biosynth_gluTrFase_H"/>
</dbReference>
<dbReference type="NCBIfam" id="NF003958">
    <property type="entry name" value="PRK05454.2-1"/>
    <property type="match status" value="1"/>
</dbReference>
<dbReference type="SUPFAM" id="SSF53448">
    <property type="entry name" value="Nucleotide-diphospho-sugar transferases"/>
    <property type="match status" value="1"/>
</dbReference>
<evidence type="ECO:0000256" key="2">
    <source>
        <dbReference type="ARBA" id="ARBA00005001"/>
    </source>
</evidence>
<protein>
    <recommendedName>
        <fullName evidence="4 12">Glucans biosynthesis glucosyltransferase H</fullName>
        <ecNumber evidence="12">2.4.1.-</ecNumber>
    </recommendedName>
</protein>
<dbReference type="PANTHER" id="PTHR43867:SF5">
    <property type="entry name" value="GLUCANS BIOSYNTHESIS GLUCOSYLTRANSFERASE H"/>
    <property type="match status" value="1"/>
</dbReference>
<feature type="transmembrane region" description="Helical" evidence="12">
    <location>
        <begin position="452"/>
        <end position="476"/>
    </location>
</feature>
<reference evidence="15" key="1">
    <citation type="journal article" date="2019" name="Int. J. Syst. Evol. Microbiol.">
        <title>The Global Catalogue of Microorganisms (GCM) 10K type strain sequencing project: providing services to taxonomists for standard genome sequencing and annotation.</title>
        <authorList>
            <consortium name="The Broad Institute Genomics Platform"/>
            <consortium name="The Broad Institute Genome Sequencing Center for Infectious Disease"/>
            <person name="Wu L."/>
            <person name="Ma J."/>
        </authorList>
    </citation>
    <scope>NUCLEOTIDE SEQUENCE [LARGE SCALE GENOMIC DNA]</scope>
    <source>
        <strain evidence="15">CGMCC 1.19062</strain>
    </source>
</reference>